<proteinExistence type="predicted"/>
<dbReference type="RefSeq" id="WP_089037252.1">
    <property type="nucleotide sequence ID" value="NZ_CP022278.1"/>
</dbReference>
<dbReference type="CDD" id="cd02042">
    <property type="entry name" value="ParAB_family"/>
    <property type="match status" value="1"/>
</dbReference>
<dbReference type="InterPro" id="IPR025669">
    <property type="entry name" value="AAA_dom"/>
</dbReference>
<keyword evidence="3" id="KW-1185">Reference proteome</keyword>
<gene>
    <name evidence="2" type="ORF">BG910_11110</name>
</gene>
<evidence type="ECO:0000259" key="1">
    <source>
        <dbReference type="Pfam" id="PF13614"/>
    </source>
</evidence>
<accession>A0A220S540</accession>
<organism evidence="2 3">
    <name type="scientific">Neisseria chenwenguii</name>
    <dbReference type="NCBI Taxonomy" id="1853278"/>
    <lineage>
        <taxon>Bacteria</taxon>
        <taxon>Pseudomonadati</taxon>
        <taxon>Pseudomonadota</taxon>
        <taxon>Betaproteobacteria</taxon>
        <taxon>Neisseriales</taxon>
        <taxon>Neisseriaceae</taxon>
        <taxon>Neisseria</taxon>
    </lineage>
</organism>
<reference evidence="2 3" key="1">
    <citation type="submission" date="2017-06" db="EMBL/GenBank/DDBJ databases">
        <title>Neisseria chenwenguii sp. nov., isolated from the intestinal contents of Tibetan Plateau Pika in Yushu, Qinghai Province, China.</title>
        <authorList>
            <person name="Zhang G."/>
        </authorList>
    </citation>
    <scope>NUCLEOTIDE SEQUENCE [LARGE SCALE GENOMIC DNA]</scope>
    <source>
        <strain evidence="2 3">10023</strain>
    </source>
</reference>
<dbReference type="KEGG" id="nei:BG910_11110"/>
<dbReference type="Proteomes" id="UP000198238">
    <property type="component" value="Chromosome"/>
</dbReference>
<dbReference type="PANTHER" id="PTHR13696">
    <property type="entry name" value="P-LOOP CONTAINING NUCLEOSIDE TRIPHOSPHATE HYDROLASE"/>
    <property type="match status" value="1"/>
</dbReference>
<name>A0A220S540_9NEIS</name>
<dbReference type="EMBL" id="CP022278">
    <property type="protein sequence ID" value="ASK28567.1"/>
    <property type="molecule type" value="Genomic_DNA"/>
</dbReference>
<dbReference type="Gene3D" id="3.40.50.300">
    <property type="entry name" value="P-loop containing nucleotide triphosphate hydrolases"/>
    <property type="match status" value="1"/>
</dbReference>
<evidence type="ECO:0000313" key="3">
    <source>
        <dbReference type="Proteomes" id="UP000198238"/>
    </source>
</evidence>
<dbReference type="PANTHER" id="PTHR13696:SF99">
    <property type="entry name" value="COBYRINIC ACID AC-DIAMIDE SYNTHASE"/>
    <property type="match status" value="1"/>
</dbReference>
<dbReference type="Pfam" id="PF13614">
    <property type="entry name" value="AAA_31"/>
    <property type="match status" value="1"/>
</dbReference>
<dbReference type="InterPro" id="IPR027417">
    <property type="entry name" value="P-loop_NTPase"/>
</dbReference>
<evidence type="ECO:0000313" key="2">
    <source>
        <dbReference type="EMBL" id="ASK28567.1"/>
    </source>
</evidence>
<feature type="domain" description="AAA" evidence="1">
    <location>
        <begin position="2"/>
        <end position="158"/>
    </location>
</feature>
<protein>
    <submittedName>
        <fullName evidence="2">Cobyrinic acid a,c-diamide synthase</fullName>
    </submittedName>
</protein>
<sequence length="310" mass="34554">MVIITVFSTKGGTGKTTVTANLSAVLADMGFRVLMIDTDVQPSLSKYFPLHYRAPNGVVEFLLEKNDETTIRSTISNTIYPNLDIIFSNDVSDDVQVKVQNRPDRAFLLRSKLVHPYIAENYDAVLIDTQGSVGVIQDAACFAANLVLSPIMPETLSAREFISGTQDALERLAHGSIMNLPIPPLRALIYARDRTKDARMISEQIRKYFNSTLDPNKRLLTLEIPSAKAYKEASTLRIPVHCHEYTHSGKSSSARRQMINLVYELFPSIEEQKVECHLFGDNLENLLPEENTANLSAENIQNGAEDGSHE</sequence>
<dbReference type="SUPFAM" id="SSF52540">
    <property type="entry name" value="P-loop containing nucleoside triphosphate hydrolases"/>
    <property type="match status" value="1"/>
</dbReference>
<dbReference type="AlphaFoldDB" id="A0A220S540"/>
<dbReference type="InterPro" id="IPR050678">
    <property type="entry name" value="DNA_Partitioning_ATPase"/>
</dbReference>